<protein>
    <submittedName>
        <fullName evidence="1">Uncharacterized protein</fullName>
    </submittedName>
</protein>
<evidence type="ECO:0000313" key="1">
    <source>
        <dbReference type="EMBL" id="KAI5677938.1"/>
    </source>
</evidence>
<accession>A0ACC0BZG9</accession>
<gene>
    <name evidence="1" type="ORF">M9H77_08888</name>
</gene>
<proteinExistence type="predicted"/>
<name>A0ACC0BZG9_CATRO</name>
<organism evidence="1 2">
    <name type="scientific">Catharanthus roseus</name>
    <name type="common">Madagascar periwinkle</name>
    <name type="synonym">Vinca rosea</name>
    <dbReference type="NCBI Taxonomy" id="4058"/>
    <lineage>
        <taxon>Eukaryota</taxon>
        <taxon>Viridiplantae</taxon>
        <taxon>Streptophyta</taxon>
        <taxon>Embryophyta</taxon>
        <taxon>Tracheophyta</taxon>
        <taxon>Spermatophyta</taxon>
        <taxon>Magnoliopsida</taxon>
        <taxon>eudicotyledons</taxon>
        <taxon>Gunneridae</taxon>
        <taxon>Pentapetalae</taxon>
        <taxon>asterids</taxon>
        <taxon>lamiids</taxon>
        <taxon>Gentianales</taxon>
        <taxon>Apocynaceae</taxon>
        <taxon>Rauvolfioideae</taxon>
        <taxon>Vinceae</taxon>
        <taxon>Catharanthinae</taxon>
        <taxon>Catharanthus</taxon>
    </lineage>
</organism>
<evidence type="ECO:0000313" key="2">
    <source>
        <dbReference type="Proteomes" id="UP001060085"/>
    </source>
</evidence>
<reference evidence="2" key="1">
    <citation type="journal article" date="2023" name="Nat. Plants">
        <title>Single-cell RNA sequencing provides a high-resolution roadmap for understanding the multicellular compartmentation of specialized metabolism.</title>
        <authorList>
            <person name="Sun S."/>
            <person name="Shen X."/>
            <person name="Li Y."/>
            <person name="Li Y."/>
            <person name="Wang S."/>
            <person name="Li R."/>
            <person name="Zhang H."/>
            <person name="Shen G."/>
            <person name="Guo B."/>
            <person name="Wei J."/>
            <person name="Xu J."/>
            <person name="St-Pierre B."/>
            <person name="Chen S."/>
            <person name="Sun C."/>
        </authorList>
    </citation>
    <scope>NUCLEOTIDE SEQUENCE [LARGE SCALE GENOMIC DNA]</scope>
</reference>
<sequence>MVGSNSTFLGRPRIKRYDLKIEWPDLTTFSVRPGRVQSTMAFVSLRFLLPSGNRVNAYGGKTKEMETSLLEDIRDIQRGCYNLMNDKNIEKVGIEIEEKEYEHDKSDSAKENECFIETKESIKEEQKEKEVVILDKSEIMALPLGPRWPAGDSA</sequence>
<dbReference type="EMBL" id="CM044702">
    <property type="protein sequence ID" value="KAI5677938.1"/>
    <property type="molecule type" value="Genomic_DNA"/>
</dbReference>
<comment type="caution">
    <text evidence="1">The sequence shown here is derived from an EMBL/GenBank/DDBJ whole genome shotgun (WGS) entry which is preliminary data.</text>
</comment>
<dbReference type="Proteomes" id="UP001060085">
    <property type="component" value="Linkage Group LG02"/>
</dbReference>
<keyword evidence="2" id="KW-1185">Reference proteome</keyword>